<dbReference type="STRING" id="1334629.MFUL124B02_00030"/>
<feature type="compositionally biased region" description="Basic and acidic residues" evidence="1">
    <location>
        <begin position="44"/>
        <end position="55"/>
    </location>
</feature>
<dbReference type="Gene3D" id="3.30.830.10">
    <property type="entry name" value="Metalloenzyme, LuxS/M16 peptidase-like"/>
    <property type="match status" value="2"/>
</dbReference>
<evidence type="ECO:0000259" key="2">
    <source>
        <dbReference type="Pfam" id="PF00675"/>
    </source>
</evidence>
<evidence type="ECO:0000313" key="5">
    <source>
        <dbReference type="EMBL" id="SEU39764.1"/>
    </source>
</evidence>
<reference evidence="5 6" key="1">
    <citation type="submission" date="2016-10" db="EMBL/GenBank/DDBJ databases">
        <authorList>
            <person name="Varghese N."/>
            <person name="Submissions S."/>
        </authorList>
    </citation>
    <scope>NUCLEOTIDE SEQUENCE [LARGE SCALE GENOMIC DNA]</scope>
    <source>
        <strain evidence="5 6">DSM 16525</strain>
    </source>
</reference>
<feature type="region of interest" description="Disordered" evidence="1">
    <location>
        <begin position="20"/>
        <end position="57"/>
    </location>
</feature>
<dbReference type="InterPro" id="IPR011249">
    <property type="entry name" value="Metalloenz_LuxS/M16"/>
</dbReference>
<organism evidence="4 7">
    <name type="scientific">Myxococcus fulvus</name>
    <dbReference type="NCBI Taxonomy" id="33"/>
    <lineage>
        <taxon>Bacteria</taxon>
        <taxon>Pseudomonadati</taxon>
        <taxon>Myxococcota</taxon>
        <taxon>Myxococcia</taxon>
        <taxon>Myxococcales</taxon>
        <taxon>Cystobacterineae</taxon>
        <taxon>Myxococcaceae</taxon>
        <taxon>Myxococcus</taxon>
    </lineage>
</organism>
<sequence>MRRLITTLVTVSLAGCASQQKPAASENPATPPQATQPTAPADAESFRATKPEPGKPPELVLPSFQKATLDNGLTVLVSTRRELPLVFAGITFAAGSAQDPAGKQGLADLTYRMLLEGAGSRDTVALDNAFGDLGVSPFQEVAADGAQVGVRVLTRNVDAALGLLSDVTLRPTFAPKAFERRKKQQLADLVRRLGQPTALGQIVFLSSAFGSAHPYGHSAAGMPDTVQALSLEDVQGFYKKHVGPAAAALVMTGDVTLDEAVAFAKKHFGTWKSQATLPAAPPTPKLTNREQVHVVPKPGLDQTVVIMGRPAIAAGNPDEFSLELATTVFGGFFGSRLNMNLREDKGYSYGAGASLDPRLGVGPLTSYASVRSDVTGPAVKEAMGEVNGLKSRPITQKELEAAREGLIRAFPGAFESVEGLGSSASQLFRKRRPMDEFNRTVEGLRTATAADVQRAAEKYLDPATLQIVLVGDPLLIQEQVSPLNLGKLVPVEPDTQPGVTRAGP</sequence>
<dbReference type="PANTHER" id="PTHR11851:SF224">
    <property type="entry name" value="PROCESSING PROTEASE"/>
    <property type="match status" value="1"/>
</dbReference>
<feature type="domain" description="Peptidase M16 C-terminal" evidence="3">
    <location>
        <begin position="229"/>
        <end position="406"/>
    </location>
</feature>
<comment type="caution">
    <text evidence="4">The sequence shown here is derived from an EMBL/GenBank/DDBJ whole genome shotgun (WGS) entry which is preliminary data.</text>
</comment>
<dbReference type="Pfam" id="PF00675">
    <property type="entry name" value="Peptidase_M16"/>
    <property type="match status" value="1"/>
</dbReference>
<dbReference type="PROSITE" id="PS51257">
    <property type="entry name" value="PROKAR_LIPOPROTEIN"/>
    <property type="match status" value="1"/>
</dbReference>
<dbReference type="OrthoDB" id="9811314at2"/>
<accession>A0A511TCK1</accession>
<proteinExistence type="predicted"/>
<dbReference type="RefSeq" id="WP_074958870.1">
    <property type="nucleotide sequence ID" value="NZ_BJXR01000046.1"/>
</dbReference>
<dbReference type="InterPro" id="IPR050361">
    <property type="entry name" value="MPP/UQCRC_Complex"/>
</dbReference>
<dbReference type="Proteomes" id="UP000183760">
    <property type="component" value="Unassembled WGS sequence"/>
</dbReference>
<evidence type="ECO:0000313" key="4">
    <source>
        <dbReference type="EMBL" id="GEN11333.1"/>
    </source>
</evidence>
<keyword evidence="6" id="KW-1185">Reference proteome</keyword>
<feature type="compositionally biased region" description="Low complexity" evidence="1">
    <location>
        <begin position="32"/>
        <end position="43"/>
    </location>
</feature>
<dbReference type="EMBL" id="BJXR01000046">
    <property type="protein sequence ID" value="GEN11333.1"/>
    <property type="molecule type" value="Genomic_DNA"/>
</dbReference>
<evidence type="ECO:0000256" key="1">
    <source>
        <dbReference type="SAM" id="MobiDB-lite"/>
    </source>
</evidence>
<dbReference type="InterPro" id="IPR011765">
    <property type="entry name" value="Pept_M16_N"/>
</dbReference>
<dbReference type="Proteomes" id="UP000321514">
    <property type="component" value="Unassembled WGS sequence"/>
</dbReference>
<evidence type="ECO:0000313" key="7">
    <source>
        <dbReference type="Proteomes" id="UP000321514"/>
    </source>
</evidence>
<dbReference type="AlphaFoldDB" id="A0A511TCK1"/>
<name>A0A511TCK1_MYXFU</name>
<reference evidence="4 7" key="2">
    <citation type="submission" date="2019-07" db="EMBL/GenBank/DDBJ databases">
        <title>Whole genome shotgun sequence of Myxococcus fulvus NBRC 100333.</title>
        <authorList>
            <person name="Hosoyama A."/>
            <person name="Uohara A."/>
            <person name="Ohji S."/>
            <person name="Ichikawa N."/>
        </authorList>
    </citation>
    <scope>NUCLEOTIDE SEQUENCE [LARGE SCALE GENOMIC DNA]</scope>
    <source>
        <strain evidence="4 7">NBRC 100333</strain>
    </source>
</reference>
<dbReference type="EMBL" id="FOIB01000014">
    <property type="protein sequence ID" value="SEU39764.1"/>
    <property type="molecule type" value="Genomic_DNA"/>
</dbReference>
<protein>
    <submittedName>
        <fullName evidence="5">Predicted Zn-dependent peptidase</fullName>
    </submittedName>
</protein>
<feature type="domain" description="Peptidase M16 N-terminal" evidence="2">
    <location>
        <begin position="86"/>
        <end position="185"/>
    </location>
</feature>
<dbReference type="PANTHER" id="PTHR11851">
    <property type="entry name" value="METALLOPROTEASE"/>
    <property type="match status" value="1"/>
</dbReference>
<dbReference type="InterPro" id="IPR007863">
    <property type="entry name" value="Peptidase_M16_C"/>
</dbReference>
<dbReference type="GO" id="GO:0046872">
    <property type="term" value="F:metal ion binding"/>
    <property type="evidence" value="ECO:0007669"/>
    <property type="project" value="InterPro"/>
</dbReference>
<gene>
    <name evidence="4" type="ORF">MFU01_63700</name>
    <name evidence="5" type="ORF">SAMN05443572_114182</name>
</gene>
<dbReference type="Pfam" id="PF05193">
    <property type="entry name" value="Peptidase_M16_C"/>
    <property type="match status" value="1"/>
</dbReference>
<evidence type="ECO:0000259" key="3">
    <source>
        <dbReference type="Pfam" id="PF05193"/>
    </source>
</evidence>
<dbReference type="SUPFAM" id="SSF63411">
    <property type="entry name" value="LuxS/MPP-like metallohydrolase"/>
    <property type="match status" value="2"/>
</dbReference>
<evidence type="ECO:0000313" key="6">
    <source>
        <dbReference type="Proteomes" id="UP000183760"/>
    </source>
</evidence>